<reference evidence="2" key="1">
    <citation type="submission" date="2013-10" db="EMBL/GenBank/DDBJ databases">
        <title>Genomic analysis of the causative agents of coccidiosis in chickens.</title>
        <authorList>
            <person name="Reid A.J."/>
            <person name="Blake D."/>
            <person name="Billington K."/>
            <person name="Browne H."/>
            <person name="Dunn M."/>
            <person name="Hung S."/>
            <person name="Kawahara F."/>
            <person name="Miranda-Saavedra D."/>
            <person name="Mourier T."/>
            <person name="Nagra H."/>
            <person name="Otto T.D."/>
            <person name="Rawlings N."/>
            <person name="Sanchez A."/>
            <person name="Sanders M."/>
            <person name="Subramaniam C."/>
            <person name="Tay Y."/>
            <person name="Dear P."/>
            <person name="Doerig C."/>
            <person name="Gruber A."/>
            <person name="Parkinson J."/>
            <person name="Shirley M."/>
            <person name="Wan K.L."/>
            <person name="Berriman M."/>
            <person name="Tomley F."/>
            <person name="Pain A."/>
        </authorList>
    </citation>
    <scope>NUCLEOTIDE SEQUENCE [LARGE SCALE GENOMIC DNA]</scope>
    <source>
        <strain evidence="2">Weybridge</strain>
    </source>
</reference>
<feature type="transmembrane region" description="Helical" evidence="1">
    <location>
        <begin position="60"/>
        <end position="80"/>
    </location>
</feature>
<gene>
    <name evidence="2" type="ORF">EMWEY_00031800</name>
</gene>
<dbReference type="VEuPathDB" id="ToxoDB:EMWEY_00031800"/>
<name>U6M8P8_EIMMA</name>
<evidence type="ECO:0000256" key="1">
    <source>
        <dbReference type="SAM" id="Phobius"/>
    </source>
</evidence>
<dbReference type="AlphaFoldDB" id="U6M8P8"/>
<dbReference type="OMA" id="KKMEERW"/>
<dbReference type="OrthoDB" id="347842at2759"/>
<dbReference type="Proteomes" id="UP000030763">
    <property type="component" value="Unassembled WGS sequence"/>
</dbReference>
<accession>U6M8P8</accession>
<keyword evidence="3" id="KW-1185">Reference proteome</keyword>
<proteinExistence type="predicted"/>
<sequence>MAKTDTDAAVPVAQVGQEKEIVQGSMRPAAIGDETLKSNVDVDDVAFPLKPKRDKIPAKSFIALCAGLAALLLAAILPMGDVKLHSYTPFLHLDDSNLQKYKGELVEASKKMEERWQQASPVVQTTFTKFFIPSPSENEQLPVDPLQTVRSHISRMLECKVPFSLNTTGRKDYALQMRLLTSLCIAVVDRLDEVEEMLQQNERVGVPVPIEGLDERYAFPSLEELEGTYNPKMPAVEFFTLMGVTPSLKPEELAELPEVDRCLGDTLVNLLKLERQRIDHNRSALEAFAGSLGSFEGPFHLSPAKKVDFVIPYTGTTFKTSILGDFFQLMYPDHFSTPRNEFHLKLHRIGRMWSSESVLEAAKKQQEDFFKAWSRSINLKRSVMQDLMGKNVHRDDLLMYCIFIL</sequence>
<reference evidence="2" key="2">
    <citation type="submission" date="2013-10" db="EMBL/GenBank/DDBJ databases">
        <authorList>
            <person name="Aslett M."/>
        </authorList>
    </citation>
    <scope>NUCLEOTIDE SEQUENCE [LARGE SCALE GENOMIC DNA]</scope>
    <source>
        <strain evidence="2">Weybridge</strain>
    </source>
</reference>
<dbReference type="EMBL" id="HG721875">
    <property type="protein sequence ID" value="CDJ60552.1"/>
    <property type="molecule type" value="Genomic_DNA"/>
</dbReference>
<evidence type="ECO:0000313" key="2">
    <source>
        <dbReference type="EMBL" id="CDJ60552.1"/>
    </source>
</evidence>
<keyword evidence="1" id="KW-0472">Membrane</keyword>
<protein>
    <submittedName>
        <fullName evidence="2">Uncharacterized protein</fullName>
    </submittedName>
</protein>
<dbReference type="GeneID" id="25337166"/>
<keyword evidence="1" id="KW-1133">Transmembrane helix</keyword>
<dbReference type="RefSeq" id="XP_013337202.1">
    <property type="nucleotide sequence ID" value="XM_013481748.1"/>
</dbReference>
<organism evidence="2 3">
    <name type="scientific">Eimeria maxima</name>
    <name type="common">Coccidian parasite</name>
    <dbReference type="NCBI Taxonomy" id="5804"/>
    <lineage>
        <taxon>Eukaryota</taxon>
        <taxon>Sar</taxon>
        <taxon>Alveolata</taxon>
        <taxon>Apicomplexa</taxon>
        <taxon>Conoidasida</taxon>
        <taxon>Coccidia</taxon>
        <taxon>Eucoccidiorida</taxon>
        <taxon>Eimeriorina</taxon>
        <taxon>Eimeriidae</taxon>
        <taxon>Eimeria</taxon>
    </lineage>
</organism>
<evidence type="ECO:0000313" key="3">
    <source>
        <dbReference type="Proteomes" id="UP000030763"/>
    </source>
</evidence>
<keyword evidence="1" id="KW-0812">Transmembrane</keyword>